<evidence type="ECO:0000313" key="8">
    <source>
        <dbReference type="Proteomes" id="UP000054097"/>
    </source>
</evidence>
<evidence type="ECO:0000256" key="2">
    <source>
        <dbReference type="ARBA" id="ARBA00022618"/>
    </source>
</evidence>
<evidence type="ECO:0000256" key="4">
    <source>
        <dbReference type="ARBA" id="ARBA00023242"/>
    </source>
</evidence>
<dbReference type="EMBL" id="KN824320">
    <property type="protein sequence ID" value="KIM24826.1"/>
    <property type="molecule type" value="Genomic_DNA"/>
</dbReference>
<evidence type="ECO:0000256" key="3">
    <source>
        <dbReference type="ARBA" id="ARBA00022776"/>
    </source>
</evidence>
<evidence type="ECO:0000259" key="6">
    <source>
        <dbReference type="Pfam" id="PF02463"/>
    </source>
</evidence>
<dbReference type="Proteomes" id="UP000054097">
    <property type="component" value="Unassembled WGS sequence"/>
</dbReference>
<gene>
    <name evidence="7" type="ORF">M408DRAFT_75433</name>
</gene>
<protein>
    <recommendedName>
        <fullName evidence="6">RecF/RecN/SMC N-terminal domain-containing protein</fullName>
    </recommendedName>
</protein>
<keyword evidence="4" id="KW-0539">Nucleus</keyword>
<dbReference type="STRING" id="933852.A0A0C3AZX5"/>
<reference evidence="7 8" key="1">
    <citation type="submission" date="2014-04" db="EMBL/GenBank/DDBJ databases">
        <authorList>
            <consortium name="DOE Joint Genome Institute"/>
            <person name="Kuo A."/>
            <person name="Zuccaro A."/>
            <person name="Kohler A."/>
            <person name="Nagy L.G."/>
            <person name="Floudas D."/>
            <person name="Copeland A."/>
            <person name="Barry K.W."/>
            <person name="Cichocki N."/>
            <person name="Veneault-Fourrey C."/>
            <person name="LaButti K."/>
            <person name="Lindquist E.A."/>
            <person name="Lipzen A."/>
            <person name="Lundell T."/>
            <person name="Morin E."/>
            <person name="Murat C."/>
            <person name="Sun H."/>
            <person name="Tunlid A."/>
            <person name="Henrissat B."/>
            <person name="Grigoriev I.V."/>
            <person name="Hibbett D.S."/>
            <person name="Martin F."/>
            <person name="Nordberg H.P."/>
            <person name="Cantor M.N."/>
            <person name="Hua S.X."/>
        </authorList>
    </citation>
    <scope>NUCLEOTIDE SEQUENCE [LARGE SCALE GENOMIC DNA]</scope>
    <source>
        <strain evidence="7 8">MAFF 305830</strain>
    </source>
</reference>
<dbReference type="GO" id="GO:0007062">
    <property type="term" value="P:sister chromatid cohesion"/>
    <property type="evidence" value="ECO:0007669"/>
    <property type="project" value="TreeGrafter"/>
</dbReference>
<dbReference type="PANTHER" id="PTHR18937">
    <property type="entry name" value="STRUCTURAL MAINTENANCE OF CHROMOSOMES SMC FAMILY MEMBER"/>
    <property type="match status" value="1"/>
</dbReference>
<dbReference type="Gene3D" id="3.40.50.300">
    <property type="entry name" value="P-loop containing nucleotide triphosphate hydrolases"/>
    <property type="match status" value="1"/>
</dbReference>
<comment type="subcellular location">
    <subcellularLocation>
        <location evidence="1">Nucleus</location>
    </subcellularLocation>
</comment>
<dbReference type="HOGENOM" id="CLU_158820_0_0_1"/>
<evidence type="ECO:0000313" key="7">
    <source>
        <dbReference type="EMBL" id="KIM24826.1"/>
    </source>
</evidence>
<keyword evidence="8" id="KW-1185">Reference proteome</keyword>
<name>A0A0C3AZX5_SERVB</name>
<sequence>MPLTRLEVFNFKSYRGLHVIGPFQNFTCIIGPNGSGKSNVMDAISFVLGVRSMYLRSNDKTDFIYRGRRLARPADEPSQPAGEEYEADGDGDATTAWVLAVYVDKNGDELKFKRTCVSNCSYPDLFGVFNS</sequence>
<accession>A0A0C3AZX5</accession>
<dbReference type="Pfam" id="PF02463">
    <property type="entry name" value="SMC_N"/>
    <property type="match status" value="1"/>
</dbReference>
<evidence type="ECO:0000256" key="5">
    <source>
        <dbReference type="ARBA" id="ARBA00023306"/>
    </source>
</evidence>
<dbReference type="SUPFAM" id="SSF52540">
    <property type="entry name" value="P-loop containing nucleoside triphosphate hydrolases"/>
    <property type="match status" value="1"/>
</dbReference>
<keyword evidence="5" id="KW-0131">Cell cycle</keyword>
<dbReference type="GO" id="GO:0005634">
    <property type="term" value="C:nucleus"/>
    <property type="evidence" value="ECO:0007669"/>
    <property type="project" value="UniProtKB-SubCell"/>
</dbReference>
<proteinExistence type="predicted"/>
<keyword evidence="2" id="KW-0132">Cell division</keyword>
<dbReference type="GO" id="GO:0003677">
    <property type="term" value="F:DNA binding"/>
    <property type="evidence" value="ECO:0007669"/>
    <property type="project" value="TreeGrafter"/>
</dbReference>
<dbReference type="InterPro" id="IPR027417">
    <property type="entry name" value="P-loop_NTPase"/>
</dbReference>
<dbReference type="OrthoDB" id="5575062at2759"/>
<keyword evidence="3" id="KW-0498">Mitosis</keyword>
<dbReference type="GO" id="GO:0008278">
    <property type="term" value="C:cohesin complex"/>
    <property type="evidence" value="ECO:0007669"/>
    <property type="project" value="TreeGrafter"/>
</dbReference>
<dbReference type="GO" id="GO:0051301">
    <property type="term" value="P:cell division"/>
    <property type="evidence" value="ECO:0007669"/>
    <property type="project" value="UniProtKB-KW"/>
</dbReference>
<organism evidence="7 8">
    <name type="scientific">Serendipita vermifera MAFF 305830</name>
    <dbReference type="NCBI Taxonomy" id="933852"/>
    <lineage>
        <taxon>Eukaryota</taxon>
        <taxon>Fungi</taxon>
        <taxon>Dikarya</taxon>
        <taxon>Basidiomycota</taxon>
        <taxon>Agaricomycotina</taxon>
        <taxon>Agaricomycetes</taxon>
        <taxon>Sebacinales</taxon>
        <taxon>Serendipitaceae</taxon>
        <taxon>Serendipita</taxon>
    </lineage>
</organism>
<reference evidence="8" key="2">
    <citation type="submission" date="2015-01" db="EMBL/GenBank/DDBJ databases">
        <title>Evolutionary Origins and Diversification of the Mycorrhizal Mutualists.</title>
        <authorList>
            <consortium name="DOE Joint Genome Institute"/>
            <consortium name="Mycorrhizal Genomics Consortium"/>
            <person name="Kohler A."/>
            <person name="Kuo A."/>
            <person name="Nagy L.G."/>
            <person name="Floudas D."/>
            <person name="Copeland A."/>
            <person name="Barry K.W."/>
            <person name="Cichocki N."/>
            <person name="Veneault-Fourrey C."/>
            <person name="LaButti K."/>
            <person name="Lindquist E.A."/>
            <person name="Lipzen A."/>
            <person name="Lundell T."/>
            <person name="Morin E."/>
            <person name="Murat C."/>
            <person name="Riley R."/>
            <person name="Ohm R."/>
            <person name="Sun H."/>
            <person name="Tunlid A."/>
            <person name="Henrissat B."/>
            <person name="Grigoriev I.V."/>
            <person name="Hibbett D.S."/>
            <person name="Martin F."/>
        </authorList>
    </citation>
    <scope>NUCLEOTIDE SEQUENCE [LARGE SCALE GENOMIC DNA]</scope>
    <source>
        <strain evidence="8">MAFF 305830</strain>
    </source>
</reference>
<dbReference type="PANTHER" id="PTHR18937:SF12">
    <property type="entry name" value="STRUCTURAL MAINTENANCE OF CHROMOSOMES PROTEIN"/>
    <property type="match status" value="1"/>
</dbReference>
<feature type="domain" description="RecF/RecN/SMC N-terminal" evidence="6">
    <location>
        <begin position="3"/>
        <end position="66"/>
    </location>
</feature>
<dbReference type="InterPro" id="IPR003395">
    <property type="entry name" value="RecF/RecN/SMC_N"/>
</dbReference>
<evidence type="ECO:0000256" key="1">
    <source>
        <dbReference type="ARBA" id="ARBA00004123"/>
    </source>
</evidence>
<dbReference type="AlphaFoldDB" id="A0A0C3AZX5"/>